<dbReference type="InterPro" id="IPR027417">
    <property type="entry name" value="P-loop_NTPase"/>
</dbReference>
<evidence type="ECO:0000313" key="13">
    <source>
        <dbReference type="EMBL" id="ETP03261.1"/>
    </source>
</evidence>
<dbReference type="GO" id="GO:0140359">
    <property type="term" value="F:ABC-type transporter activity"/>
    <property type="evidence" value="ECO:0007669"/>
    <property type="project" value="InterPro"/>
</dbReference>
<feature type="region of interest" description="Disordered" evidence="9">
    <location>
        <begin position="650"/>
        <end position="669"/>
    </location>
</feature>
<dbReference type="PROSITE" id="PS50929">
    <property type="entry name" value="ABC_TM1F"/>
    <property type="match status" value="2"/>
</dbReference>
<dbReference type="Gene3D" id="1.20.1560.10">
    <property type="entry name" value="ABC transporter type 1, transmembrane domain"/>
    <property type="match status" value="2"/>
</dbReference>
<dbReference type="SUPFAM" id="SSF52540">
    <property type="entry name" value="P-loop containing nucleoside triphosphate hydrolases"/>
    <property type="match status" value="2"/>
</dbReference>
<dbReference type="InterPro" id="IPR036640">
    <property type="entry name" value="ABC1_TM_sf"/>
</dbReference>
<evidence type="ECO:0000256" key="9">
    <source>
        <dbReference type="SAM" id="MobiDB-lite"/>
    </source>
</evidence>
<accession>W2VYP0</accession>
<dbReference type="InterPro" id="IPR050173">
    <property type="entry name" value="ABC_transporter_C-like"/>
</dbReference>
<feature type="domain" description="ABC transporter" evidence="11">
    <location>
        <begin position="423"/>
        <end position="652"/>
    </location>
</feature>
<dbReference type="AlphaFoldDB" id="W2VYP0"/>
<dbReference type="PANTHER" id="PTHR24223:SF443">
    <property type="entry name" value="MULTIDRUG-RESISTANCE LIKE PROTEIN 1, ISOFORM I"/>
    <property type="match status" value="1"/>
</dbReference>
<dbReference type="OrthoDB" id="6500128at2759"/>
<protein>
    <recommendedName>
        <fullName evidence="15">ABC transmembrane type-1 domain-containing protein</fullName>
    </recommendedName>
</protein>
<feature type="transmembrane region" description="Helical" evidence="10">
    <location>
        <begin position="113"/>
        <end position="139"/>
    </location>
</feature>
<evidence type="ECO:0000256" key="7">
    <source>
        <dbReference type="ARBA" id="ARBA00022989"/>
    </source>
</evidence>
<gene>
    <name evidence="13" type="ORF">F441_19765</name>
</gene>
<feature type="non-terminal residue" evidence="13">
    <location>
        <position position="1071"/>
    </location>
</feature>
<evidence type="ECO:0000256" key="8">
    <source>
        <dbReference type="ARBA" id="ARBA00023136"/>
    </source>
</evidence>
<evidence type="ECO:0008006" key="15">
    <source>
        <dbReference type="Google" id="ProtNLM"/>
    </source>
</evidence>
<dbReference type="GO" id="GO:0005524">
    <property type="term" value="F:ATP binding"/>
    <property type="evidence" value="ECO:0007669"/>
    <property type="project" value="UniProtKB-KW"/>
</dbReference>
<dbReference type="SMART" id="SM00382">
    <property type="entry name" value="AAA"/>
    <property type="match status" value="1"/>
</dbReference>
<keyword evidence="6" id="KW-0067">ATP-binding</keyword>
<dbReference type="CDD" id="cd03250">
    <property type="entry name" value="ABCC_MRP_domain1"/>
    <property type="match status" value="1"/>
</dbReference>
<dbReference type="InterPro" id="IPR003439">
    <property type="entry name" value="ABC_transporter-like_ATP-bd"/>
</dbReference>
<keyword evidence="4" id="KW-0677">Repeat</keyword>
<feature type="domain" description="ABC transmembrane type-1" evidence="12">
    <location>
        <begin position="118"/>
        <end position="395"/>
    </location>
</feature>
<dbReference type="Pfam" id="PF00664">
    <property type="entry name" value="ABC_membrane"/>
    <property type="match status" value="2"/>
</dbReference>
<feature type="transmembrane region" description="Helical" evidence="10">
    <location>
        <begin position="810"/>
        <end position="833"/>
    </location>
</feature>
<evidence type="ECO:0000256" key="1">
    <source>
        <dbReference type="ARBA" id="ARBA00004128"/>
    </source>
</evidence>
<comment type="subcellular location">
    <subcellularLocation>
        <location evidence="1">Vacuole membrane</location>
        <topology evidence="1">Multi-pass membrane protein</topology>
    </subcellularLocation>
</comment>
<dbReference type="EMBL" id="ANIX01003917">
    <property type="protein sequence ID" value="ETP03261.1"/>
    <property type="molecule type" value="Genomic_DNA"/>
</dbReference>
<feature type="compositionally biased region" description="Basic and acidic residues" evidence="9">
    <location>
        <begin position="657"/>
        <end position="669"/>
    </location>
</feature>
<evidence type="ECO:0000256" key="4">
    <source>
        <dbReference type="ARBA" id="ARBA00022737"/>
    </source>
</evidence>
<dbReference type="Pfam" id="PF00005">
    <property type="entry name" value="ABC_tran"/>
    <property type="match status" value="1"/>
</dbReference>
<feature type="region of interest" description="Disordered" evidence="9">
    <location>
        <begin position="1"/>
        <end position="21"/>
    </location>
</feature>
<keyword evidence="7 10" id="KW-1133">Transmembrane helix</keyword>
<dbReference type="InterPro" id="IPR044726">
    <property type="entry name" value="ABCC_6TM_D2"/>
</dbReference>
<feature type="compositionally biased region" description="Polar residues" evidence="9">
    <location>
        <begin position="1"/>
        <end position="15"/>
    </location>
</feature>
<feature type="domain" description="ABC transmembrane type-1" evidence="12">
    <location>
        <begin position="701"/>
        <end position="979"/>
    </location>
</feature>
<feature type="transmembrane region" description="Helical" evidence="10">
    <location>
        <begin position="151"/>
        <end position="170"/>
    </location>
</feature>
<evidence type="ECO:0000259" key="12">
    <source>
        <dbReference type="PROSITE" id="PS50929"/>
    </source>
</evidence>
<dbReference type="Gene3D" id="3.40.50.300">
    <property type="entry name" value="P-loop containing nucleotide triphosphate hydrolases"/>
    <property type="match status" value="2"/>
</dbReference>
<evidence type="ECO:0000256" key="10">
    <source>
        <dbReference type="SAM" id="Phobius"/>
    </source>
</evidence>
<keyword evidence="5" id="KW-0547">Nucleotide-binding</keyword>
<keyword evidence="8 10" id="KW-0472">Membrane</keyword>
<evidence type="ECO:0000256" key="5">
    <source>
        <dbReference type="ARBA" id="ARBA00022741"/>
    </source>
</evidence>
<evidence type="ECO:0000256" key="2">
    <source>
        <dbReference type="ARBA" id="ARBA00022448"/>
    </source>
</evidence>
<dbReference type="PROSITE" id="PS50893">
    <property type="entry name" value="ABC_TRANSPORTER_2"/>
    <property type="match status" value="1"/>
</dbReference>
<organism evidence="13 14">
    <name type="scientific">Phytophthora nicotianae CJ01A1</name>
    <dbReference type="NCBI Taxonomy" id="1317063"/>
    <lineage>
        <taxon>Eukaryota</taxon>
        <taxon>Sar</taxon>
        <taxon>Stramenopiles</taxon>
        <taxon>Oomycota</taxon>
        <taxon>Peronosporomycetes</taxon>
        <taxon>Peronosporales</taxon>
        <taxon>Peronosporaceae</taxon>
        <taxon>Phytophthora</taxon>
    </lineage>
</organism>
<reference evidence="13 14" key="1">
    <citation type="submission" date="2013-11" db="EMBL/GenBank/DDBJ databases">
        <title>The Genome Sequence of Phytophthora parasitica CJ01A1.</title>
        <authorList>
            <consortium name="The Broad Institute Genomics Platform"/>
            <person name="Russ C."/>
            <person name="Tyler B."/>
            <person name="Panabieres F."/>
            <person name="Shan W."/>
            <person name="Tripathy S."/>
            <person name="Grunwald N."/>
            <person name="Machado M."/>
            <person name="Johnson C.S."/>
            <person name="Walker B."/>
            <person name="Young S.K."/>
            <person name="Zeng Q."/>
            <person name="Gargeya S."/>
            <person name="Fitzgerald M."/>
            <person name="Haas B."/>
            <person name="Abouelleil A."/>
            <person name="Allen A.W."/>
            <person name="Alvarado L."/>
            <person name="Arachchi H.M."/>
            <person name="Berlin A.M."/>
            <person name="Chapman S.B."/>
            <person name="Gainer-Dewar J."/>
            <person name="Goldberg J."/>
            <person name="Griggs A."/>
            <person name="Gujja S."/>
            <person name="Hansen M."/>
            <person name="Howarth C."/>
            <person name="Imamovic A."/>
            <person name="Ireland A."/>
            <person name="Larimer J."/>
            <person name="McCowan C."/>
            <person name="Murphy C."/>
            <person name="Pearson M."/>
            <person name="Poon T.W."/>
            <person name="Priest M."/>
            <person name="Roberts A."/>
            <person name="Saif S."/>
            <person name="Shea T."/>
            <person name="Sisk P."/>
            <person name="Sykes S."/>
            <person name="Wortman J."/>
            <person name="Nusbaum C."/>
            <person name="Birren B."/>
        </authorList>
    </citation>
    <scope>NUCLEOTIDE SEQUENCE [LARGE SCALE GENOMIC DNA]</scope>
    <source>
        <strain evidence="13 14">CJ01A1</strain>
    </source>
</reference>
<comment type="caution">
    <text evidence="13">The sequence shown here is derived from an EMBL/GenBank/DDBJ whole genome shotgun (WGS) entry which is preliminary data.</text>
</comment>
<dbReference type="FunFam" id="1.20.1560.10:FF:000362">
    <property type="entry name" value="Uncharacterized protein"/>
    <property type="match status" value="1"/>
</dbReference>
<dbReference type="InterPro" id="IPR044746">
    <property type="entry name" value="ABCC_6TM_D1"/>
</dbReference>
<name>W2VYP0_PHYNI</name>
<dbReference type="CDD" id="cd18579">
    <property type="entry name" value="ABC_6TM_ABCC_D1"/>
    <property type="match status" value="1"/>
</dbReference>
<dbReference type="GO" id="GO:0016887">
    <property type="term" value="F:ATP hydrolysis activity"/>
    <property type="evidence" value="ECO:0007669"/>
    <property type="project" value="InterPro"/>
</dbReference>
<feature type="transmembrane region" description="Helical" evidence="10">
    <location>
        <begin position="839"/>
        <end position="860"/>
    </location>
</feature>
<feature type="transmembrane region" description="Helical" evidence="10">
    <location>
        <begin position="687"/>
        <end position="710"/>
    </location>
</feature>
<keyword evidence="3 10" id="KW-0812">Transmembrane</keyword>
<evidence type="ECO:0000256" key="3">
    <source>
        <dbReference type="ARBA" id="ARBA00022692"/>
    </source>
</evidence>
<dbReference type="GO" id="GO:0005774">
    <property type="term" value="C:vacuolar membrane"/>
    <property type="evidence" value="ECO:0007669"/>
    <property type="project" value="UniProtKB-SubCell"/>
</dbReference>
<feature type="transmembrane region" description="Helical" evidence="10">
    <location>
        <begin position="932"/>
        <end position="949"/>
    </location>
</feature>
<dbReference type="CDD" id="cd18580">
    <property type="entry name" value="ABC_6TM_ABCC_D2"/>
    <property type="match status" value="1"/>
</dbReference>
<dbReference type="InterPro" id="IPR011527">
    <property type="entry name" value="ABC1_TM_dom"/>
</dbReference>
<dbReference type="InterPro" id="IPR003593">
    <property type="entry name" value="AAA+_ATPase"/>
</dbReference>
<proteinExistence type="predicted"/>
<evidence type="ECO:0000256" key="6">
    <source>
        <dbReference type="ARBA" id="ARBA00022840"/>
    </source>
</evidence>
<dbReference type="FunFam" id="3.40.50.300:FF:003776">
    <property type="entry name" value="Uncharacterized protein"/>
    <property type="match status" value="1"/>
</dbReference>
<keyword evidence="2" id="KW-0813">Transport</keyword>
<evidence type="ECO:0000313" key="14">
    <source>
        <dbReference type="Proteomes" id="UP000018958"/>
    </source>
</evidence>
<dbReference type="SUPFAM" id="SSF90123">
    <property type="entry name" value="ABC transporter transmembrane region"/>
    <property type="match status" value="2"/>
</dbReference>
<dbReference type="Proteomes" id="UP000018958">
    <property type="component" value="Unassembled WGS sequence"/>
</dbReference>
<sequence>MTALQQSAVSPTTRTKPSHYATFSDDVDETKQRLHDAKAATTPGTASFWSQLFFSYANPMMDTGNQRQLNLEDLWELEGKNRSAAALDEFVVHYERHGRSITRAMAAAYGREFLMWGLVMLFSTACGLFAPVVLNHVIAALSMVEIDMNDLSVWLGVFFASRFANAILSVQMNYGLEMIALRLTVTLKTLLFQKAMRRSLRTKNDSGVVDIANLLTSDVNNVLWAAFQVNKLWIIPIQIVVAVWMLYAVIGLAAFAGLAVIAVSMLASYFLAKFSGAAFLDLMQRKDERLSVIKEVFTAIQVVKLNAWEGKFAEKIRRFRSVELSAVKRFLYLGAVNITILWSSPLAVSAVSFAVYAVVMGNELTAAKVFTAIALFNTLRDPLRDLPTVIQMFIQAKISIDRFSAYLSLEEFTPANVTRHDPAQPDDVVMTIEDGTFGWTKDTPLLNQVNLTVKKGDLVIVHGSVGSGKSSLCSALLGEMDKLAGSVFVRSRVAYYSQQTWIQNMTIRDNILFGLPYDKEKYSKVVAACGLLPDLKQFPGGDSTEIGQKGVNLSGGQKARVCLARACYSDADILLLDSPLAAVDAVVQSQIFGDCICNLLAEKTVVLVTHSADIIACKAANLKVLVEGGKLTATRQDVALPRSSFRLPTSRSTMAEASHDVDNGKNDAGRLVDDEEREEGRVSKEVFANYFNSLGGVKVCVFLFAVQTLWQVFQIGSDLWLSHWTGQKSGSYDQNETAYNVKVYSLLGAGAAVMVLVRSATVAVVGLRASRHLFDNMTVSLLRAPLRFFDANPIGRIVNRYGDDMSAVDFMIPFAFGGFLAMFFFTVCQLATAVYTMNFLGFLIIPLVWMYVKIANFYLAPSREISRLWKVSSSPVLSHVTQSEEGVVVIRAFGQDTVDRMITENFIRNDVNSKAWFAETVTSQWFQVRMQLLGCGVIFLVVSGLVYLRNYLSPGIVGLAFTYALSVDSGLADLVQSWSWVEIQMVSPERILEYGSIQAEGSQRPLVIEPDASWPRSSTVQFQDVVFSYKPGAAPVLKGLSFNIQNNEKIGIVGRTGAGKSSLTMALFRIN</sequence>
<dbReference type="PANTHER" id="PTHR24223">
    <property type="entry name" value="ATP-BINDING CASSETTE SUB-FAMILY C"/>
    <property type="match status" value="1"/>
</dbReference>
<dbReference type="FunFam" id="1.20.1560.10:FF:000063">
    <property type="entry name" value="Multidrug resistance protein ABC transporter"/>
    <property type="match status" value="1"/>
</dbReference>
<feature type="transmembrane region" description="Helical" evidence="10">
    <location>
        <begin position="743"/>
        <end position="767"/>
    </location>
</feature>
<evidence type="ECO:0000259" key="11">
    <source>
        <dbReference type="PROSITE" id="PS50893"/>
    </source>
</evidence>